<dbReference type="InterPro" id="IPR009057">
    <property type="entry name" value="Homeodomain-like_sf"/>
</dbReference>
<protein>
    <submittedName>
        <fullName evidence="6">Helix-turn-helix domain-containing protein</fullName>
    </submittedName>
</protein>
<evidence type="ECO:0000256" key="4">
    <source>
        <dbReference type="SAM" id="MobiDB-lite"/>
    </source>
</evidence>
<organism evidence="6 7">
    <name type="scientific">Streptomyces armeniacus</name>
    <dbReference type="NCBI Taxonomy" id="83291"/>
    <lineage>
        <taxon>Bacteria</taxon>
        <taxon>Bacillati</taxon>
        <taxon>Actinomycetota</taxon>
        <taxon>Actinomycetes</taxon>
        <taxon>Kitasatosporales</taxon>
        <taxon>Streptomycetaceae</taxon>
        <taxon>Streptomyces</taxon>
    </lineage>
</organism>
<evidence type="ECO:0000259" key="5">
    <source>
        <dbReference type="PROSITE" id="PS01124"/>
    </source>
</evidence>
<reference evidence="6 7" key="1">
    <citation type="submission" date="2018-07" db="EMBL/GenBank/DDBJ databases">
        <title>Draft genome of the type strain Streptomyces armeniacus ATCC 15676.</title>
        <authorList>
            <person name="Labana P."/>
            <person name="Gosse J.T."/>
            <person name="Boddy C.N."/>
        </authorList>
    </citation>
    <scope>NUCLEOTIDE SEQUENCE [LARGE SCALE GENOMIC DNA]</scope>
    <source>
        <strain evidence="6 7">ATCC 15676</strain>
    </source>
</reference>
<dbReference type="GO" id="GO:0043565">
    <property type="term" value="F:sequence-specific DNA binding"/>
    <property type="evidence" value="ECO:0007669"/>
    <property type="project" value="InterPro"/>
</dbReference>
<dbReference type="InterPro" id="IPR018062">
    <property type="entry name" value="HTH_AraC-typ_CS"/>
</dbReference>
<accession>A0A345XZJ2</accession>
<feature type="compositionally biased region" description="Basic and acidic residues" evidence="4">
    <location>
        <begin position="87"/>
        <end position="101"/>
    </location>
</feature>
<dbReference type="Proteomes" id="UP000254425">
    <property type="component" value="Chromosome"/>
</dbReference>
<feature type="region of interest" description="Disordered" evidence="4">
    <location>
        <begin position="69"/>
        <end position="101"/>
    </location>
</feature>
<dbReference type="RefSeq" id="WP_208875679.1">
    <property type="nucleotide sequence ID" value="NZ_CP031320.1"/>
</dbReference>
<dbReference type="Pfam" id="PF12833">
    <property type="entry name" value="HTH_18"/>
    <property type="match status" value="1"/>
</dbReference>
<evidence type="ECO:0000256" key="3">
    <source>
        <dbReference type="ARBA" id="ARBA00023163"/>
    </source>
</evidence>
<evidence type="ECO:0000313" key="6">
    <source>
        <dbReference type="EMBL" id="AXK37058.1"/>
    </source>
</evidence>
<dbReference type="PRINTS" id="PR00032">
    <property type="entry name" value="HTHARAC"/>
</dbReference>
<feature type="domain" description="HTH araC/xylS-type" evidence="5">
    <location>
        <begin position="20"/>
        <end position="73"/>
    </location>
</feature>
<evidence type="ECO:0000256" key="1">
    <source>
        <dbReference type="ARBA" id="ARBA00023015"/>
    </source>
</evidence>
<name>A0A345XZJ2_9ACTN</name>
<keyword evidence="7" id="KW-1185">Reference proteome</keyword>
<gene>
    <name evidence="6" type="ORF">DVA86_03505</name>
</gene>
<dbReference type="Gene3D" id="1.10.10.60">
    <property type="entry name" value="Homeodomain-like"/>
    <property type="match status" value="1"/>
</dbReference>
<proteinExistence type="predicted"/>
<dbReference type="AlphaFoldDB" id="A0A345XZJ2"/>
<keyword evidence="2" id="KW-0238">DNA-binding</keyword>
<sequence length="101" mass="11105">MTVRPPSRSRASSASSWYWWARSRKVVGSAARVLLGDQPVTRVAHLVGYAGPSAFVEAFRKEYGHTPGRHADRAGYISPVSPADTSRASERAYRERADSTL</sequence>
<keyword evidence="3" id="KW-0804">Transcription</keyword>
<keyword evidence="1" id="KW-0805">Transcription regulation</keyword>
<evidence type="ECO:0000313" key="7">
    <source>
        <dbReference type="Proteomes" id="UP000254425"/>
    </source>
</evidence>
<evidence type="ECO:0000256" key="2">
    <source>
        <dbReference type="ARBA" id="ARBA00023125"/>
    </source>
</evidence>
<dbReference type="SUPFAM" id="SSF46689">
    <property type="entry name" value="Homeodomain-like"/>
    <property type="match status" value="1"/>
</dbReference>
<dbReference type="GO" id="GO:0003700">
    <property type="term" value="F:DNA-binding transcription factor activity"/>
    <property type="evidence" value="ECO:0007669"/>
    <property type="project" value="InterPro"/>
</dbReference>
<dbReference type="InterPro" id="IPR020449">
    <property type="entry name" value="Tscrpt_reg_AraC-type_HTH"/>
</dbReference>
<dbReference type="EMBL" id="CP031320">
    <property type="protein sequence ID" value="AXK37058.1"/>
    <property type="molecule type" value="Genomic_DNA"/>
</dbReference>
<dbReference type="PROSITE" id="PS00041">
    <property type="entry name" value="HTH_ARAC_FAMILY_1"/>
    <property type="match status" value="1"/>
</dbReference>
<dbReference type="PROSITE" id="PS01124">
    <property type="entry name" value="HTH_ARAC_FAMILY_2"/>
    <property type="match status" value="1"/>
</dbReference>
<dbReference type="KEGG" id="sarm:DVA86_03505"/>
<dbReference type="InterPro" id="IPR018060">
    <property type="entry name" value="HTH_AraC"/>
</dbReference>